<dbReference type="PANTHER" id="PTHR44068:SF11">
    <property type="entry name" value="GERANYL DIPHOSPHATE 2-C-METHYLTRANSFERASE"/>
    <property type="match status" value="1"/>
</dbReference>
<keyword evidence="3" id="KW-0489">Methyltransferase</keyword>
<evidence type="ECO:0000313" key="3">
    <source>
        <dbReference type="EMBL" id="SMC11241.1"/>
    </source>
</evidence>
<dbReference type="RefSeq" id="WP_085799218.1">
    <property type="nucleotide sequence ID" value="NZ_FWXB01000003.1"/>
</dbReference>
<name>A0A1X7BNS3_9RHOB</name>
<dbReference type="EMBL" id="FWXB01000003">
    <property type="protein sequence ID" value="SMC11241.1"/>
    <property type="molecule type" value="Genomic_DNA"/>
</dbReference>
<dbReference type="Proteomes" id="UP000193224">
    <property type="component" value="Unassembled WGS sequence"/>
</dbReference>
<keyword evidence="1 3" id="KW-0808">Transferase</keyword>
<dbReference type="GO" id="GO:0008757">
    <property type="term" value="F:S-adenosylmethionine-dependent methyltransferase activity"/>
    <property type="evidence" value="ECO:0007669"/>
    <property type="project" value="InterPro"/>
</dbReference>
<evidence type="ECO:0000256" key="1">
    <source>
        <dbReference type="ARBA" id="ARBA00022679"/>
    </source>
</evidence>
<dbReference type="GO" id="GO:0032259">
    <property type="term" value="P:methylation"/>
    <property type="evidence" value="ECO:0007669"/>
    <property type="project" value="UniProtKB-KW"/>
</dbReference>
<dbReference type="Pfam" id="PF08241">
    <property type="entry name" value="Methyltransf_11"/>
    <property type="match status" value="1"/>
</dbReference>
<dbReference type="InterPro" id="IPR013216">
    <property type="entry name" value="Methyltransf_11"/>
</dbReference>
<dbReference type="EC" id="2.1.1.164" evidence="3"/>
<accession>A0A1X7BNS3</accession>
<reference evidence="3 4" key="1">
    <citation type="submission" date="2017-03" db="EMBL/GenBank/DDBJ databases">
        <authorList>
            <person name="Afonso C.L."/>
            <person name="Miller P.J."/>
            <person name="Scott M.A."/>
            <person name="Spackman E."/>
            <person name="Goraichik I."/>
            <person name="Dimitrov K.M."/>
            <person name="Suarez D.L."/>
            <person name="Swayne D.E."/>
        </authorList>
    </citation>
    <scope>NUCLEOTIDE SEQUENCE [LARGE SCALE GENOMIC DNA]</scope>
    <source>
        <strain evidence="3 4">CECT 7745</strain>
    </source>
</reference>
<evidence type="ECO:0000313" key="4">
    <source>
        <dbReference type="Proteomes" id="UP000193224"/>
    </source>
</evidence>
<dbReference type="SUPFAM" id="SSF53335">
    <property type="entry name" value="S-adenosyl-L-methionine-dependent methyltransferases"/>
    <property type="match status" value="1"/>
</dbReference>
<dbReference type="PANTHER" id="PTHR44068">
    <property type="entry name" value="ZGC:194242"/>
    <property type="match status" value="1"/>
</dbReference>
<evidence type="ECO:0000259" key="2">
    <source>
        <dbReference type="Pfam" id="PF08241"/>
    </source>
</evidence>
<feature type="domain" description="Methyltransferase type 11" evidence="2">
    <location>
        <begin position="68"/>
        <end position="164"/>
    </location>
</feature>
<keyword evidence="4" id="KW-1185">Reference proteome</keyword>
<dbReference type="InterPro" id="IPR050447">
    <property type="entry name" value="Erg6_SMT_methyltransf"/>
</dbReference>
<proteinExistence type="predicted"/>
<gene>
    <name evidence="3" type="primary">rebM_1</name>
    <name evidence="3" type="ORF">ROA7745_01052</name>
</gene>
<dbReference type="InterPro" id="IPR029063">
    <property type="entry name" value="SAM-dependent_MTases_sf"/>
</dbReference>
<dbReference type="GO" id="GO:0102082">
    <property type="term" value="F:demethylrebeccamycin--D-glucose O-methyltransferase activity"/>
    <property type="evidence" value="ECO:0007669"/>
    <property type="project" value="UniProtKB-EC"/>
</dbReference>
<protein>
    <submittedName>
        <fullName evidence="3">Demethylrebeccamycin-D-glucose O-methyltransferase</fullName>
        <ecNumber evidence="3">2.1.1.164</ecNumber>
    </submittedName>
</protein>
<sequence>MNEPVSAHYRGGGSLAAKIAIGIRDAGLEPNSFRASDFEPIDEFHFRGREATLQLLKQLNLNQTSKVLDIGSGLGGVSRTMAEEVGVHVTGVDLTQEFCDAAIAISAWVNLGDRTSFLQGDATDMPFPDDHFDGAVTVHVAMNIPDKAAMYSEARRVLKSGARFGIYDILQGEGGEVLYPTPWAANPSISHLATPEEMSAHIMSAGFRILSESDSTSESYHWLKERTTKSPSTSPLPVTTQLLFGTDAAKMAKNQLKGLNERRMLTYSFICEA</sequence>
<dbReference type="Gene3D" id="3.40.50.150">
    <property type="entry name" value="Vaccinia Virus protein VP39"/>
    <property type="match status" value="1"/>
</dbReference>
<organism evidence="3 4">
    <name type="scientific">Roseovarius aestuarii</name>
    <dbReference type="NCBI Taxonomy" id="475083"/>
    <lineage>
        <taxon>Bacteria</taxon>
        <taxon>Pseudomonadati</taxon>
        <taxon>Pseudomonadota</taxon>
        <taxon>Alphaproteobacteria</taxon>
        <taxon>Rhodobacterales</taxon>
        <taxon>Roseobacteraceae</taxon>
        <taxon>Roseovarius</taxon>
    </lineage>
</organism>
<dbReference type="AlphaFoldDB" id="A0A1X7BNS3"/>
<dbReference type="OrthoDB" id="9765084at2"/>
<dbReference type="CDD" id="cd02440">
    <property type="entry name" value="AdoMet_MTases"/>
    <property type="match status" value="1"/>
</dbReference>